<sequence length="219" mass="25439">MSLRKKTKKILISVDEAVNSETMRTFASTFQILLREHYPVYLLMTGLYENIYDLQNVKTLTFLYRAPKITLSPLNTTAMVVEYQGIFKNTLEEAREMANLTKGYPYAYQVTGYLCFKNGTKHITEEVLNSFDVYMDEYVYSKIWQEQSPVKRKILMAIGSSKTGRVKDIRDSLSMSSSAFSVYRQRLIRQGLIQSDGYGKVKLTLPRIEVFMDNQFFDE</sequence>
<evidence type="ECO:0000313" key="1">
    <source>
        <dbReference type="EMBL" id="BBH25842.1"/>
    </source>
</evidence>
<protein>
    <submittedName>
        <fullName evidence="1">Uncharacterized protein</fullName>
    </submittedName>
</protein>
<dbReference type="RefSeq" id="WP_197715069.1">
    <property type="nucleotide sequence ID" value="NZ_AP019309.1"/>
</dbReference>
<dbReference type="KEGG" id="ebm:SG0102_07760"/>
<dbReference type="AlphaFoldDB" id="A0A3G9J5G5"/>
<name>A0A3G9J5G5_9FIRM</name>
<dbReference type="EMBL" id="AP019309">
    <property type="protein sequence ID" value="BBH25842.1"/>
    <property type="molecule type" value="Genomic_DNA"/>
</dbReference>
<evidence type="ECO:0000313" key="2">
    <source>
        <dbReference type="Proteomes" id="UP000268059"/>
    </source>
</evidence>
<proteinExistence type="predicted"/>
<reference evidence="1 2" key="1">
    <citation type="submission" date="2018-11" db="EMBL/GenBank/DDBJ databases">
        <title>Novel Erysipelotrichaceae bacterium isolated from small intestine of a swine.</title>
        <authorList>
            <person name="Kim J.S."/>
            <person name="Choe H."/>
            <person name="Lee Y.R."/>
            <person name="Kim K.M."/>
            <person name="Park D.S."/>
        </authorList>
    </citation>
    <scope>NUCLEOTIDE SEQUENCE [LARGE SCALE GENOMIC DNA]</scope>
    <source>
        <strain evidence="1 2">SG0102</strain>
    </source>
</reference>
<accession>A0A3G9J5G5</accession>
<dbReference type="Proteomes" id="UP000268059">
    <property type="component" value="Chromosome"/>
</dbReference>
<keyword evidence="2" id="KW-1185">Reference proteome</keyword>
<gene>
    <name evidence="1" type="ORF">SG0102_07760</name>
</gene>
<organism evidence="1 2">
    <name type="scientific">Intestinibaculum porci</name>
    <dbReference type="NCBI Taxonomy" id="2487118"/>
    <lineage>
        <taxon>Bacteria</taxon>
        <taxon>Bacillati</taxon>
        <taxon>Bacillota</taxon>
        <taxon>Erysipelotrichia</taxon>
        <taxon>Erysipelotrichales</taxon>
        <taxon>Erysipelotrichaceae</taxon>
        <taxon>Intestinibaculum</taxon>
    </lineage>
</organism>
<dbReference type="InParanoid" id="A0A3G9J5G5"/>